<keyword evidence="3" id="KW-1185">Reference proteome</keyword>
<comment type="caution">
    <text evidence="2">The sequence shown here is derived from an EMBL/GenBank/DDBJ whole genome shotgun (WGS) entry which is preliminary data.</text>
</comment>
<feature type="transmembrane region" description="Helical" evidence="1">
    <location>
        <begin position="89"/>
        <end position="106"/>
    </location>
</feature>
<organism evidence="2 3">
    <name type="scientific">Thauera sinica</name>
    <dbReference type="NCBI Taxonomy" id="2665146"/>
    <lineage>
        <taxon>Bacteria</taxon>
        <taxon>Pseudomonadati</taxon>
        <taxon>Pseudomonadota</taxon>
        <taxon>Betaproteobacteria</taxon>
        <taxon>Rhodocyclales</taxon>
        <taxon>Zoogloeaceae</taxon>
        <taxon>Thauera</taxon>
    </lineage>
</organism>
<dbReference type="NCBIfam" id="NF010467">
    <property type="entry name" value="PRK13892.1"/>
    <property type="match status" value="1"/>
</dbReference>
<reference evidence="3" key="1">
    <citation type="journal article" date="2019" name="Int. J. Syst. Evol. Microbiol.">
        <title>The Global Catalogue of Microorganisms (GCM) 10K type strain sequencing project: providing services to taxonomists for standard genome sequencing and annotation.</title>
        <authorList>
            <consortium name="The Broad Institute Genomics Platform"/>
            <consortium name="The Broad Institute Genome Sequencing Center for Infectious Disease"/>
            <person name="Wu L."/>
            <person name="Ma J."/>
        </authorList>
    </citation>
    <scope>NUCLEOTIDE SEQUENCE [LARGE SCALE GENOMIC DNA]</scope>
    <source>
        <strain evidence="3">SHR3</strain>
    </source>
</reference>
<keyword evidence="1" id="KW-0812">Transmembrane</keyword>
<feature type="transmembrane region" description="Helical" evidence="1">
    <location>
        <begin position="63"/>
        <end position="82"/>
    </location>
</feature>
<evidence type="ECO:0000256" key="1">
    <source>
        <dbReference type="SAM" id="Phobius"/>
    </source>
</evidence>
<name>A0ABW1AUM5_9RHOO</name>
<dbReference type="EMBL" id="JBHSOG010000068">
    <property type="protein sequence ID" value="MFC5771002.1"/>
    <property type="molecule type" value="Genomic_DNA"/>
</dbReference>
<gene>
    <name evidence="2" type="primary">trbC</name>
    <name evidence="2" type="ORF">ACFPTN_16605</name>
</gene>
<evidence type="ECO:0000313" key="3">
    <source>
        <dbReference type="Proteomes" id="UP001595974"/>
    </source>
</evidence>
<keyword evidence="1" id="KW-1133">Transmembrane helix</keyword>
<accession>A0ABW1AUM5</accession>
<sequence length="148" mass="15112">MPLALSPFRLKHLGQPAVRALCLLALLALVLLAPQLALASEGTGGSLPYESWLTNLRNSVTGPVAFTLSLIGIVVAGGMLIFGGELTAFFRTLIFIVLVMALLVGAQNMMSSFFGRGAEIAAASGGAAEAVRVPAVQAGTAMSTAQAV</sequence>
<protein>
    <submittedName>
        <fullName evidence="2">Conjugal transfer system pilin TrbC</fullName>
    </submittedName>
</protein>
<keyword evidence="1" id="KW-0472">Membrane</keyword>
<evidence type="ECO:0000313" key="2">
    <source>
        <dbReference type="EMBL" id="MFC5771002.1"/>
    </source>
</evidence>
<dbReference type="RefSeq" id="WP_096453081.1">
    <property type="nucleotide sequence ID" value="NZ_JBHSOG010000068.1"/>
</dbReference>
<dbReference type="Pfam" id="PF04956">
    <property type="entry name" value="TrbC"/>
    <property type="match status" value="1"/>
</dbReference>
<dbReference type="Proteomes" id="UP001595974">
    <property type="component" value="Unassembled WGS sequence"/>
</dbReference>
<dbReference type="InterPro" id="IPR007039">
    <property type="entry name" value="TrbC/VirB2"/>
</dbReference>
<proteinExistence type="predicted"/>